<proteinExistence type="predicted"/>
<sequence>MDHLYHSDSLPTKLPLRSNHPPMLRCMTAMSYVEEPIAASFDLYDQHDPLISYAPYEPKPLQLAKTYGYGYRKPAKQVDPHWSQWPDSSRQKRPNTTTCLTPRPPDSRLLASDLPKFMQPKILETDSKEEYSQALYPPPISAQINPSSPEPEDMNRGNREVIMNRGLSPRRAPPPTMPGRSMTQYGGSFGGHNRGQNSYIGALDLYASPYNAKGYGVDAWGWGIRYRWEANVPGTKGLESTTPNVTGYFIIHPDWVSERLSLRRSQSLLGF</sequence>
<evidence type="ECO:0000256" key="1">
    <source>
        <dbReference type="SAM" id="MobiDB-lite"/>
    </source>
</evidence>
<evidence type="ECO:0000313" key="3">
    <source>
        <dbReference type="Proteomes" id="UP001519460"/>
    </source>
</evidence>
<keyword evidence="3" id="KW-1185">Reference proteome</keyword>
<name>A0ABD0KPW6_9CAEN</name>
<evidence type="ECO:0000313" key="2">
    <source>
        <dbReference type="EMBL" id="KAK7489242.1"/>
    </source>
</evidence>
<dbReference type="Proteomes" id="UP001519460">
    <property type="component" value="Unassembled WGS sequence"/>
</dbReference>
<organism evidence="2 3">
    <name type="scientific">Batillaria attramentaria</name>
    <dbReference type="NCBI Taxonomy" id="370345"/>
    <lineage>
        <taxon>Eukaryota</taxon>
        <taxon>Metazoa</taxon>
        <taxon>Spiralia</taxon>
        <taxon>Lophotrochozoa</taxon>
        <taxon>Mollusca</taxon>
        <taxon>Gastropoda</taxon>
        <taxon>Caenogastropoda</taxon>
        <taxon>Sorbeoconcha</taxon>
        <taxon>Cerithioidea</taxon>
        <taxon>Batillariidae</taxon>
        <taxon>Batillaria</taxon>
    </lineage>
</organism>
<feature type="region of interest" description="Disordered" evidence="1">
    <location>
        <begin position="77"/>
        <end position="111"/>
    </location>
</feature>
<gene>
    <name evidence="2" type="ORF">BaRGS_00019494</name>
</gene>
<dbReference type="AlphaFoldDB" id="A0ABD0KPW6"/>
<protein>
    <submittedName>
        <fullName evidence="2">Uncharacterized protein</fullName>
    </submittedName>
</protein>
<accession>A0ABD0KPW6</accession>
<reference evidence="2 3" key="1">
    <citation type="journal article" date="2023" name="Sci. Data">
        <title>Genome assembly of the Korean intertidal mud-creeper Batillaria attramentaria.</title>
        <authorList>
            <person name="Patra A.K."/>
            <person name="Ho P.T."/>
            <person name="Jun S."/>
            <person name="Lee S.J."/>
            <person name="Kim Y."/>
            <person name="Won Y.J."/>
        </authorList>
    </citation>
    <scope>NUCLEOTIDE SEQUENCE [LARGE SCALE GENOMIC DNA]</scope>
    <source>
        <strain evidence="2">Wonlab-2016</strain>
    </source>
</reference>
<dbReference type="EMBL" id="JACVVK020000140">
    <property type="protein sequence ID" value="KAK7489242.1"/>
    <property type="molecule type" value="Genomic_DNA"/>
</dbReference>
<comment type="caution">
    <text evidence="2">The sequence shown here is derived from an EMBL/GenBank/DDBJ whole genome shotgun (WGS) entry which is preliminary data.</text>
</comment>